<dbReference type="HOGENOM" id="CLU_036024_2_1_1"/>
<dbReference type="EC" id="2.3.1.48" evidence="2 7"/>
<dbReference type="Pfam" id="PF10394">
    <property type="entry name" value="Hat1_N"/>
    <property type="match status" value="1"/>
</dbReference>
<comment type="subunit">
    <text evidence="7">Component of the HAT-B complex composed of at least HAT1 and HAT2. The HAT-B complex binds to histone H4 tail.</text>
</comment>
<organism evidence="13 14">
    <name type="scientific">[Torrubiella] hemipterigena</name>
    <dbReference type="NCBI Taxonomy" id="1531966"/>
    <lineage>
        <taxon>Eukaryota</taxon>
        <taxon>Fungi</taxon>
        <taxon>Dikarya</taxon>
        <taxon>Ascomycota</taxon>
        <taxon>Pezizomycotina</taxon>
        <taxon>Sordariomycetes</taxon>
        <taxon>Hypocreomycetidae</taxon>
        <taxon>Hypocreales</taxon>
        <taxon>Clavicipitaceae</taxon>
        <taxon>Clavicipitaceae incertae sedis</taxon>
        <taxon>'Torrubiella' clade</taxon>
    </lineage>
</organism>
<accession>A0A0A1T3Q2</accession>
<evidence type="ECO:0000256" key="5">
    <source>
        <dbReference type="ARBA" id="ARBA00023315"/>
    </source>
</evidence>
<dbReference type="Gene3D" id="3.40.630.30">
    <property type="match status" value="1"/>
</dbReference>
<feature type="binding site" evidence="9">
    <location>
        <position position="295"/>
    </location>
    <ligand>
        <name>acetyl-CoA</name>
        <dbReference type="ChEBI" id="CHEBI:57288"/>
    </ligand>
</feature>
<keyword evidence="14" id="KW-1185">Reference proteome</keyword>
<evidence type="ECO:0000256" key="11">
    <source>
        <dbReference type="SAM" id="MobiDB-lite"/>
    </source>
</evidence>
<keyword evidence="7" id="KW-0539">Nucleus</keyword>
<evidence type="ECO:0000256" key="4">
    <source>
        <dbReference type="ARBA" id="ARBA00022679"/>
    </source>
</evidence>
<dbReference type="AlphaFoldDB" id="A0A0A1T3Q2"/>
<proteinExistence type="inferred from homology"/>
<protein>
    <recommendedName>
        <fullName evidence="3 7">Histone acetyltransferase type B catalytic subunit</fullName>
        <ecNumber evidence="2 7">2.3.1.48</ecNumber>
    </recommendedName>
</protein>
<comment type="subcellular location">
    <subcellularLocation>
        <location evidence="7">Cytoplasm</location>
    </subcellularLocation>
    <subcellularLocation>
        <location evidence="7">Nucleus</location>
    </subcellularLocation>
</comment>
<evidence type="ECO:0000256" key="7">
    <source>
        <dbReference type="PIRNR" id="PIRNR038084"/>
    </source>
</evidence>
<feature type="compositionally biased region" description="Basic and acidic residues" evidence="11">
    <location>
        <begin position="461"/>
        <end position="479"/>
    </location>
</feature>
<comment type="catalytic activity">
    <reaction evidence="6 7">
        <text>L-lysyl-[protein] + acetyl-CoA = N(6)-acetyl-L-lysyl-[protein] + CoA + H(+)</text>
        <dbReference type="Rhea" id="RHEA:45948"/>
        <dbReference type="Rhea" id="RHEA-COMP:9752"/>
        <dbReference type="Rhea" id="RHEA-COMP:10731"/>
        <dbReference type="ChEBI" id="CHEBI:15378"/>
        <dbReference type="ChEBI" id="CHEBI:29969"/>
        <dbReference type="ChEBI" id="CHEBI:57287"/>
        <dbReference type="ChEBI" id="CHEBI:57288"/>
        <dbReference type="ChEBI" id="CHEBI:61930"/>
        <dbReference type="EC" id="2.3.1.48"/>
    </reaction>
</comment>
<comment type="similarity">
    <text evidence="1 7">Belongs to the HAT1 family.</text>
</comment>
<feature type="active site" description="Proton donor/acceptor" evidence="8">
    <location>
        <position position="292"/>
    </location>
</feature>
<evidence type="ECO:0000256" key="10">
    <source>
        <dbReference type="PIRSR" id="PIRSR038084-3"/>
    </source>
</evidence>
<dbReference type="Gene3D" id="3.90.360.10">
    <property type="entry name" value="Histone acetyl transferase 1 (HAT1), N-terminal domain"/>
    <property type="match status" value="1"/>
</dbReference>
<dbReference type="InterPro" id="IPR017380">
    <property type="entry name" value="Hist_AcTrfase_B-typ_cat-su"/>
</dbReference>
<feature type="region of interest" description="Interaction with histone H4 N-terminus" evidence="9">
    <location>
        <begin position="218"/>
        <end position="220"/>
    </location>
</feature>
<feature type="binding site" evidence="9">
    <location>
        <begin position="257"/>
        <end position="259"/>
    </location>
    <ligand>
        <name>acetyl-CoA</name>
        <dbReference type="ChEBI" id="CHEBI:57288"/>
    </ligand>
</feature>
<dbReference type="PIRSF" id="PIRSF038084">
    <property type="entry name" value="HAT-B_cat"/>
    <property type="match status" value="1"/>
</dbReference>
<dbReference type="GO" id="GO:0000781">
    <property type="term" value="C:chromosome, telomeric region"/>
    <property type="evidence" value="ECO:0007669"/>
    <property type="project" value="GOC"/>
</dbReference>
<dbReference type="InterPro" id="IPR019467">
    <property type="entry name" value="Hat1_N"/>
</dbReference>
<comment type="function">
    <text evidence="7">Catalytic component of the histone acetylase B (HAT-B) complex. Has intrinsic substrate specificity that modifies lysine in recognition sequence GXGKXG. Involved in DNA double-strand break repair.</text>
</comment>
<evidence type="ECO:0000259" key="12">
    <source>
        <dbReference type="Pfam" id="PF10394"/>
    </source>
</evidence>
<name>A0A0A1T3Q2_9HYPO</name>
<feature type="binding site" evidence="9">
    <location>
        <begin position="264"/>
        <end position="270"/>
    </location>
    <ligand>
        <name>acetyl-CoA</name>
        <dbReference type="ChEBI" id="CHEBI:57288"/>
    </ligand>
</feature>
<dbReference type="PANTHER" id="PTHR12046">
    <property type="entry name" value="HISTONE ACETYLTRANSFERASE TYPE B CATALYTIC SUBUNIT"/>
    <property type="match status" value="1"/>
</dbReference>
<dbReference type="Proteomes" id="UP000039046">
    <property type="component" value="Unassembled WGS sequence"/>
</dbReference>
<gene>
    <name evidence="13" type="ORF">VHEMI05305</name>
</gene>
<dbReference type="GO" id="GO:0005634">
    <property type="term" value="C:nucleus"/>
    <property type="evidence" value="ECO:0007669"/>
    <property type="project" value="UniProtKB-SubCell"/>
</dbReference>
<evidence type="ECO:0000256" key="9">
    <source>
        <dbReference type="PIRSR" id="PIRSR038084-2"/>
    </source>
</evidence>
<dbReference type="GO" id="GO:0005737">
    <property type="term" value="C:cytoplasm"/>
    <property type="evidence" value="ECO:0007669"/>
    <property type="project" value="UniProtKB-SubCell"/>
</dbReference>
<dbReference type="OrthoDB" id="10253098at2759"/>
<feature type="domain" description="Histone acetyl transferase HAT1 N-terminal" evidence="12">
    <location>
        <begin position="10"/>
        <end position="168"/>
    </location>
</feature>
<keyword evidence="5 7" id="KW-0012">Acyltransferase</keyword>
<dbReference type="SUPFAM" id="SSF55729">
    <property type="entry name" value="Acyl-CoA N-acyltransferases (Nat)"/>
    <property type="match status" value="1"/>
</dbReference>
<dbReference type="STRING" id="1531966.A0A0A1T3Q2"/>
<keyword evidence="4 7" id="KW-0808">Transferase</keyword>
<reference evidence="13 14" key="1">
    <citation type="journal article" date="2015" name="Genome Announc.">
        <title>Draft Genome Sequence and Gene Annotation of the Entomopathogenic Fungus Verticillium hemipterigenum.</title>
        <authorList>
            <person name="Horn F."/>
            <person name="Habel A."/>
            <person name="Scharf D.H."/>
            <person name="Dworschak J."/>
            <person name="Brakhage A.A."/>
            <person name="Guthke R."/>
            <person name="Hertweck C."/>
            <person name="Linde J."/>
        </authorList>
    </citation>
    <scope>NUCLEOTIDE SEQUENCE [LARGE SCALE GENOMIC DNA]</scope>
</reference>
<evidence type="ECO:0000256" key="6">
    <source>
        <dbReference type="ARBA" id="ARBA00048017"/>
    </source>
</evidence>
<evidence type="ECO:0000313" key="14">
    <source>
        <dbReference type="Proteomes" id="UP000039046"/>
    </source>
</evidence>
<evidence type="ECO:0000256" key="1">
    <source>
        <dbReference type="ARBA" id="ARBA00010543"/>
    </source>
</evidence>
<keyword evidence="7" id="KW-0963">Cytoplasm</keyword>
<dbReference type="GO" id="GO:0031509">
    <property type="term" value="P:subtelomeric heterochromatin formation"/>
    <property type="evidence" value="ECO:0007669"/>
    <property type="project" value="InterPro"/>
</dbReference>
<evidence type="ECO:0000256" key="3">
    <source>
        <dbReference type="ARBA" id="ARBA00021268"/>
    </source>
</evidence>
<dbReference type="EMBL" id="CDHN01000002">
    <property type="protein sequence ID" value="CEJ89464.1"/>
    <property type="molecule type" value="Genomic_DNA"/>
</dbReference>
<dbReference type="GO" id="GO:0004402">
    <property type="term" value="F:histone acetyltransferase activity"/>
    <property type="evidence" value="ECO:0007669"/>
    <property type="project" value="UniProtKB-UniRule"/>
</dbReference>
<feature type="site" description="Interaction with histone H4 N-terminus" evidence="10">
    <location>
        <position position="189"/>
    </location>
</feature>
<evidence type="ECO:0000256" key="2">
    <source>
        <dbReference type="ARBA" id="ARBA00013184"/>
    </source>
</evidence>
<dbReference type="InterPro" id="IPR016181">
    <property type="entry name" value="Acyl_CoA_acyltransferase"/>
</dbReference>
<dbReference type="InterPro" id="IPR037113">
    <property type="entry name" value="Hat1_N_sf"/>
</dbReference>
<sequence length="479" mass="54238">MAEFGELGKWIADSNEALSISLVEPSSTGLKEIAKFNPEFTYTIFGEEQQVFGYTKLDINLRYRANDMRPNLQMKYSEKFKPIGETTAMDVVDMMKTDGCLPEIAFTKAADFESNSQKMTDDWTPPGELHASFEGPDATYEIWKGGLEDPAIKQLNARLQVLVPLFIEGGSFIQDLDDDVEAPSDDDRWTLFLLYRKSSPASDSSKSSYVFAGYSTVYRFFYFQPPSPPPSPQQDWELPTQNLTFSSMPSRTRLSQFIILPPFQSKGLGTRLYETIFKHYYNEASTLEFTIENPNEGFDKIRDVCDLKFLRSLPTFSALKLNEAAAVPHSGSVPSLISGGDVDAIRRASKIAPRQFNRVLEMQIMSQLPESVQPTVEIEVKKPASTKEDRHLERLWQIFAKQRLYRHNREALSQMEHADRVQKLHETLNQVEYGYALILNPSKASEADESGSSSGQTNGKRKLDDDDETSSKKARVDDE</sequence>
<feature type="region of interest" description="Disordered" evidence="11">
    <location>
        <begin position="443"/>
        <end position="479"/>
    </location>
</feature>
<evidence type="ECO:0000256" key="8">
    <source>
        <dbReference type="PIRSR" id="PIRSR038084-1"/>
    </source>
</evidence>
<evidence type="ECO:0000313" key="13">
    <source>
        <dbReference type="EMBL" id="CEJ89464.1"/>
    </source>
</evidence>